<proteinExistence type="predicted"/>
<protein>
    <submittedName>
        <fullName evidence="1">Uncharacterized protein</fullName>
    </submittedName>
</protein>
<evidence type="ECO:0000313" key="2">
    <source>
        <dbReference type="Proteomes" id="UP000375690"/>
    </source>
</evidence>
<gene>
    <name evidence="1" type="ORF">F3B53_00165</name>
</gene>
<dbReference type="Proteomes" id="UP000375690">
    <property type="component" value="Unassembled WGS sequence"/>
</dbReference>
<dbReference type="RefSeq" id="WP_272196119.1">
    <property type="nucleotide sequence ID" value="NZ_CP113514.1"/>
</dbReference>
<reference evidence="1 2" key="1">
    <citation type="journal article" date="2019" name="Nat. Med.">
        <title>A library of human gut bacterial isolates paired with longitudinal multiomics data enables mechanistic microbiome research.</title>
        <authorList>
            <person name="Poyet M."/>
            <person name="Groussin M."/>
            <person name="Gibbons S.M."/>
            <person name="Avila-Pacheco J."/>
            <person name="Jiang X."/>
            <person name="Kearney S.M."/>
            <person name="Perrotta A.R."/>
            <person name="Berdy B."/>
            <person name="Zhao S."/>
            <person name="Lieberman T.D."/>
            <person name="Swanson P.K."/>
            <person name="Smith M."/>
            <person name="Roesemann S."/>
            <person name="Alexander J.E."/>
            <person name="Rich S.A."/>
            <person name="Livny J."/>
            <person name="Vlamakis H."/>
            <person name="Clish C."/>
            <person name="Bullock K."/>
            <person name="Deik A."/>
            <person name="Scott J."/>
            <person name="Pierce K.A."/>
            <person name="Xavier R.J."/>
            <person name="Alm E.J."/>
        </authorList>
    </citation>
    <scope>NUCLEOTIDE SEQUENCE [LARGE SCALE GENOMIC DNA]</scope>
    <source>
        <strain evidence="1 2">BIOML-A2</strain>
    </source>
</reference>
<comment type="caution">
    <text evidence="1">The sequence shown here is derived from an EMBL/GenBank/DDBJ whole genome shotgun (WGS) entry which is preliminary data.</text>
</comment>
<accession>A0A6A1XTI9</accession>
<dbReference type="EMBL" id="VWFC01000001">
    <property type="protein sequence ID" value="KAB1331219.1"/>
    <property type="molecule type" value="Genomic_DNA"/>
</dbReference>
<organism evidence="1 2">
    <name type="scientific">Bacteroides ovatus</name>
    <dbReference type="NCBI Taxonomy" id="28116"/>
    <lineage>
        <taxon>Bacteria</taxon>
        <taxon>Pseudomonadati</taxon>
        <taxon>Bacteroidota</taxon>
        <taxon>Bacteroidia</taxon>
        <taxon>Bacteroidales</taxon>
        <taxon>Bacteroidaceae</taxon>
        <taxon>Bacteroides</taxon>
    </lineage>
</organism>
<dbReference type="AlphaFoldDB" id="A0A6A1XTI9"/>
<sequence length="105" mass="11706">MKLIAIKTFRDKETGGLYQPGTVISHFDEERAKDVIKRKLAVEVKTSKVVTDIDLSKGAKEVVSLVVSFTDVEKLNEYLASENAAEKPRSTVVDAIQARLEELKK</sequence>
<evidence type="ECO:0000313" key="1">
    <source>
        <dbReference type="EMBL" id="KAB1331219.1"/>
    </source>
</evidence>
<name>A0A6A1XTI9_BACOV</name>